<dbReference type="InterPro" id="IPR036388">
    <property type="entry name" value="WH-like_DNA-bd_sf"/>
</dbReference>
<evidence type="ECO:0000256" key="4">
    <source>
        <dbReference type="ARBA" id="ARBA00023125"/>
    </source>
</evidence>
<dbReference type="GO" id="GO:0005829">
    <property type="term" value="C:cytosol"/>
    <property type="evidence" value="ECO:0007669"/>
    <property type="project" value="TreeGrafter"/>
</dbReference>
<dbReference type="SUPFAM" id="SSF52172">
    <property type="entry name" value="CheY-like"/>
    <property type="match status" value="1"/>
</dbReference>
<evidence type="ECO:0000256" key="2">
    <source>
        <dbReference type="ARBA" id="ARBA00023012"/>
    </source>
</evidence>
<dbReference type="CDD" id="cd19935">
    <property type="entry name" value="REC_OmpR_CusR-like"/>
    <property type="match status" value="1"/>
</dbReference>
<evidence type="ECO:0000259" key="9">
    <source>
        <dbReference type="PROSITE" id="PS51755"/>
    </source>
</evidence>
<dbReference type="Proteomes" id="UP000179233">
    <property type="component" value="Unassembled WGS sequence"/>
</dbReference>
<keyword evidence="3" id="KW-0805">Transcription regulation</keyword>
<dbReference type="GO" id="GO:0032993">
    <property type="term" value="C:protein-DNA complex"/>
    <property type="evidence" value="ECO:0007669"/>
    <property type="project" value="TreeGrafter"/>
</dbReference>
<feature type="DNA-binding region" description="OmpR/PhoB-type" evidence="7">
    <location>
        <begin position="124"/>
        <end position="224"/>
    </location>
</feature>
<evidence type="ECO:0000313" key="11">
    <source>
        <dbReference type="Proteomes" id="UP000179233"/>
    </source>
</evidence>
<dbReference type="PANTHER" id="PTHR48111:SF22">
    <property type="entry name" value="REGULATOR OF RPOS"/>
    <property type="match status" value="1"/>
</dbReference>
<dbReference type="AlphaFoldDB" id="A0A1G1VRW0"/>
<dbReference type="FunFam" id="3.40.50.2300:FF:000001">
    <property type="entry name" value="DNA-binding response regulator PhoB"/>
    <property type="match status" value="1"/>
</dbReference>
<dbReference type="Pfam" id="PF00486">
    <property type="entry name" value="Trans_reg_C"/>
    <property type="match status" value="1"/>
</dbReference>
<evidence type="ECO:0000256" key="7">
    <source>
        <dbReference type="PROSITE-ProRule" id="PRU01091"/>
    </source>
</evidence>
<keyword evidence="5" id="KW-0804">Transcription</keyword>
<organism evidence="10 11">
    <name type="scientific">Candidatus Chisholmbacteria bacterium RIFCSPHIGHO2_01_FULL_52_32</name>
    <dbReference type="NCBI Taxonomy" id="1797591"/>
    <lineage>
        <taxon>Bacteria</taxon>
        <taxon>Candidatus Chisholmiibacteriota</taxon>
    </lineage>
</organism>
<dbReference type="CDD" id="cd00383">
    <property type="entry name" value="trans_reg_C"/>
    <property type="match status" value="1"/>
</dbReference>
<gene>
    <name evidence="10" type="ORF">A2786_00135</name>
</gene>
<comment type="caution">
    <text evidence="10">The sequence shown here is derived from an EMBL/GenBank/DDBJ whole genome shotgun (WGS) entry which is preliminary data.</text>
</comment>
<dbReference type="GO" id="GO:0000976">
    <property type="term" value="F:transcription cis-regulatory region binding"/>
    <property type="evidence" value="ECO:0007669"/>
    <property type="project" value="TreeGrafter"/>
</dbReference>
<proteinExistence type="predicted"/>
<reference evidence="10 11" key="1">
    <citation type="journal article" date="2016" name="Nat. Commun.">
        <title>Thousands of microbial genomes shed light on interconnected biogeochemical processes in an aquifer system.</title>
        <authorList>
            <person name="Anantharaman K."/>
            <person name="Brown C.T."/>
            <person name="Hug L.A."/>
            <person name="Sharon I."/>
            <person name="Castelle C.J."/>
            <person name="Probst A.J."/>
            <person name="Thomas B.C."/>
            <person name="Singh A."/>
            <person name="Wilkins M.J."/>
            <person name="Karaoz U."/>
            <person name="Brodie E.L."/>
            <person name="Williams K.H."/>
            <person name="Hubbard S.S."/>
            <person name="Banfield J.F."/>
        </authorList>
    </citation>
    <scope>NUCLEOTIDE SEQUENCE [LARGE SCALE GENOMIC DNA]</scope>
</reference>
<accession>A0A1G1VRW0</accession>
<keyword evidence="1 6" id="KW-0597">Phosphoprotein</keyword>
<protein>
    <submittedName>
        <fullName evidence="10">DNA-binding response regulator</fullName>
    </submittedName>
</protein>
<dbReference type="Gene3D" id="1.10.10.10">
    <property type="entry name" value="Winged helix-like DNA-binding domain superfamily/Winged helix DNA-binding domain"/>
    <property type="match status" value="1"/>
</dbReference>
<feature type="domain" description="OmpR/PhoB-type" evidence="9">
    <location>
        <begin position="124"/>
        <end position="224"/>
    </location>
</feature>
<evidence type="ECO:0000313" key="10">
    <source>
        <dbReference type="EMBL" id="OGY17957.1"/>
    </source>
</evidence>
<keyword evidence="2" id="KW-0902">Two-component regulatory system</keyword>
<dbReference type="Gene3D" id="3.40.50.2300">
    <property type="match status" value="1"/>
</dbReference>
<name>A0A1G1VRW0_9BACT</name>
<feature type="modified residue" description="4-aspartylphosphate" evidence="6">
    <location>
        <position position="51"/>
    </location>
</feature>
<dbReference type="FunFam" id="1.10.10.10:FF:000005">
    <property type="entry name" value="Two-component system response regulator"/>
    <property type="match status" value="1"/>
</dbReference>
<dbReference type="InterPro" id="IPR016032">
    <property type="entry name" value="Sig_transdc_resp-reg_C-effctor"/>
</dbReference>
<evidence type="ECO:0000259" key="8">
    <source>
        <dbReference type="PROSITE" id="PS50110"/>
    </source>
</evidence>
<dbReference type="InterPro" id="IPR039420">
    <property type="entry name" value="WalR-like"/>
</dbReference>
<dbReference type="Gene3D" id="6.10.250.690">
    <property type="match status" value="1"/>
</dbReference>
<keyword evidence="4 7" id="KW-0238">DNA-binding</keyword>
<dbReference type="SMART" id="SM00862">
    <property type="entry name" value="Trans_reg_C"/>
    <property type="match status" value="1"/>
</dbReference>
<dbReference type="GO" id="GO:0000156">
    <property type="term" value="F:phosphorelay response regulator activity"/>
    <property type="evidence" value="ECO:0007669"/>
    <property type="project" value="TreeGrafter"/>
</dbReference>
<evidence type="ECO:0000256" key="5">
    <source>
        <dbReference type="ARBA" id="ARBA00023163"/>
    </source>
</evidence>
<dbReference type="EMBL" id="MHCJ01000004">
    <property type="protein sequence ID" value="OGY17957.1"/>
    <property type="molecule type" value="Genomic_DNA"/>
</dbReference>
<dbReference type="PANTHER" id="PTHR48111">
    <property type="entry name" value="REGULATOR OF RPOS"/>
    <property type="match status" value="1"/>
</dbReference>
<dbReference type="PROSITE" id="PS50110">
    <property type="entry name" value="RESPONSE_REGULATORY"/>
    <property type="match status" value="1"/>
</dbReference>
<dbReference type="InterPro" id="IPR001867">
    <property type="entry name" value="OmpR/PhoB-type_DNA-bd"/>
</dbReference>
<dbReference type="InterPro" id="IPR001789">
    <property type="entry name" value="Sig_transdc_resp-reg_receiver"/>
</dbReference>
<evidence type="ECO:0000256" key="6">
    <source>
        <dbReference type="PROSITE-ProRule" id="PRU00169"/>
    </source>
</evidence>
<evidence type="ECO:0000256" key="3">
    <source>
        <dbReference type="ARBA" id="ARBA00023015"/>
    </source>
</evidence>
<evidence type="ECO:0000256" key="1">
    <source>
        <dbReference type="ARBA" id="ARBA00022553"/>
    </source>
</evidence>
<feature type="domain" description="Response regulatory" evidence="8">
    <location>
        <begin position="2"/>
        <end position="116"/>
    </location>
</feature>
<sequence>MRILVVEDEHKIANSIKKGLEQESYAVDIAYDGVQGFDLASTEDYDIVILDLLLPGMDGLAVCKRLRDENIHTPILMLTAKGELHDKVEGFSGGADDYLVKPFAFEELIARVRALTRRPRNRLNSVLSYGDLSVNTLTFEVKRGKTLCRLSKKEFSLLEYLLRHPDIVLSKEQIIAHVWDYDADILPNTVEVYIGYLRNKIDKPFPKKPRLIRTRRGFGYQIGRER</sequence>
<dbReference type="SMART" id="SM00448">
    <property type="entry name" value="REC"/>
    <property type="match status" value="1"/>
</dbReference>
<dbReference type="GO" id="GO:0006355">
    <property type="term" value="P:regulation of DNA-templated transcription"/>
    <property type="evidence" value="ECO:0007669"/>
    <property type="project" value="InterPro"/>
</dbReference>
<dbReference type="PROSITE" id="PS51755">
    <property type="entry name" value="OMPR_PHOB"/>
    <property type="match status" value="1"/>
</dbReference>
<dbReference type="Pfam" id="PF00072">
    <property type="entry name" value="Response_reg"/>
    <property type="match status" value="1"/>
</dbReference>
<dbReference type="SUPFAM" id="SSF46894">
    <property type="entry name" value="C-terminal effector domain of the bipartite response regulators"/>
    <property type="match status" value="1"/>
</dbReference>
<dbReference type="InterPro" id="IPR011006">
    <property type="entry name" value="CheY-like_superfamily"/>
</dbReference>